<protein>
    <submittedName>
        <fullName evidence="2">Uncharacterized protein</fullName>
    </submittedName>
</protein>
<dbReference type="AlphaFoldDB" id="A0AA35ZKH3"/>
<feature type="compositionally biased region" description="Polar residues" evidence="1">
    <location>
        <begin position="16"/>
        <end position="38"/>
    </location>
</feature>
<keyword evidence="3" id="KW-1185">Reference proteome</keyword>
<gene>
    <name evidence="2" type="ORF">LSALG_LOCUS33279</name>
</gene>
<proteinExistence type="predicted"/>
<evidence type="ECO:0000256" key="1">
    <source>
        <dbReference type="SAM" id="MobiDB-lite"/>
    </source>
</evidence>
<sequence>MTERSEEMKRILTKFNWPSTSNNKPSLESNSHSVSTNPLPHVDHPILGEKMDEEVKKVLLKREADVDKTFEDYRFQRNLLDNYWDDIDCKRNWIIRTREEI</sequence>
<dbReference type="EMBL" id="OX465083">
    <property type="protein sequence ID" value="CAI9294293.1"/>
    <property type="molecule type" value="Genomic_DNA"/>
</dbReference>
<feature type="region of interest" description="Disordered" evidence="1">
    <location>
        <begin position="16"/>
        <end position="47"/>
    </location>
</feature>
<dbReference type="Proteomes" id="UP001177003">
    <property type="component" value="Chromosome 7"/>
</dbReference>
<accession>A0AA35ZKH3</accession>
<reference evidence="2" key="1">
    <citation type="submission" date="2023-04" db="EMBL/GenBank/DDBJ databases">
        <authorList>
            <person name="Vijverberg K."/>
            <person name="Xiong W."/>
            <person name="Schranz E."/>
        </authorList>
    </citation>
    <scope>NUCLEOTIDE SEQUENCE</scope>
</reference>
<evidence type="ECO:0000313" key="2">
    <source>
        <dbReference type="EMBL" id="CAI9294293.1"/>
    </source>
</evidence>
<organism evidence="2 3">
    <name type="scientific">Lactuca saligna</name>
    <name type="common">Willowleaf lettuce</name>
    <dbReference type="NCBI Taxonomy" id="75948"/>
    <lineage>
        <taxon>Eukaryota</taxon>
        <taxon>Viridiplantae</taxon>
        <taxon>Streptophyta</taxon>
        <taxon>Embryophyta</taxon>
        <taxon>Tracheophyta</taxon>
        <taxon>Spermatophyta</taxon>
        <taxon>Magnoliopsida</taxon>
        <taxon>eudicotyledons</taxon>
        <taxon>Gunneridae</taxon>
        <taxon>Pentapetalae</taxon>
        <taxon>asterids</taxon>
        <taxon>campanulids</taxon>
        <taxon>Asterales</taxon>
        <taxon>Asteraceae</taxon>
        <taxon>Cichorioideae</taxon>
        <taxon>Cichorieae</taxon>
        <taxon>Lactucinae</taxon>
        <taxon>Lactuca</taxon>
    </lineage>
</organism>
<name>A0AA35ZKH3_LACSI</name>
<evidence type="ECO:0000313" key="3">
    <source>
        <dbReference type="Proteomes" id="UP001177003"/>
    </source>
</evidence>